<feature type="transmembrane region" description="Helical" evidence="1">
    <location>
        <begin position="202"/>
        <end position="230"/>
    </location>
</feature>
<dbReference type="Proteomes" id="UP001224926">
    <property type="component" value="Chromosome"/>
</dbReference>
<feature type="transmembrane region" description="Helical" evidence="1">
    <location>
        <begin position="380"/>
        <end position="401"/>
    </location>
</feature>
<protein>
    <submittedName>
        <fullName evidence="2">Uncharacterized protein</fullName>
    </submittedName>
</protein>
<feature type="transmembrane region" description="Helical" evidence="1">
    <location>
        <begin position="120"/>
        <end position="141"/>
    </location>
</feature>
<gene>
    <name evidence="3" type="ORF">NP511_00430</name>
    <name evidence="2" type="ORF">NP511_19145</name>
</gene>
<accession>A0AAF0T0W6</accession>
<feature type="transmembrane region" description="Helical" evidence="1">
    <location>
        <begin position="39"/>
        <end position="59"/>
    </location>
</feature>
<keyword evidence="1" id="KW-0812">Transmembrane</keyword>
<feature type="transmembrane region" description="Helical" evidence="1">
    <location>
        <begin position="150"/>
        <end position="167"/>
    </location>
</feature>
<organism evidence="2 4">
    <name type="scientific">Natrinema thermotolerans</name>
    <dbReference type="NCBI Taxonomy" id="121872"/>
    <lineage>
        <taxon>Archaea</taxon>
        <taxon>Methanobacteriati</taxon>
        <taxon>Methanobacteriota</taxon>
        <taxon>Stenosarchaea group</taxon>
        <taxon>Halobacteria</taxon>
        <taxon>Halobacteriales</taxon>
        <taxon>Natrialbaceae</taxon>
        <taxon>Natrinema</taxon>
    </lineage>
</organism>
<sequence length="529" mass="59145">MYWIFFWLAWFGETIIFINSFSLLIILLGITRTKEWNPLIALLGLGVFWPSITSFGHLYGRDSHPAAIIADTIAQTQTEIPVDTGFEAGFSKTPGLHSLAIVTSEVTSLPIVPAVRWKPLITGILPFIIFIVSLLIVLLTIRRFYPHRPIGLSVTILLFWTPMLAFRSAFRRPTIGLFAFSMIVCLYYWYDQTGQRRYLVPLFLIIPIAITGHHLATVMMILYSGIYLLTRTKNRQLMLALIIGSCVVLYYVFFNLGGSNIIMWIAGAGYLLLEGGSLDPVLPTYRIQGNSVSFFQGTVAPWIYQLILAIGVACYAFLSRTRRSYHFLLWGILTGILSVIAFATNVVDYTRMMTYFVIGAGWVAPWGYQDAINIVSSERARHVTTAIIVCLFLLGASMVPLHTVSQSNPEYLTGETSQNYPKQQYAVANWIDNHKTTPPRTIVGDTDTIETTAPLTGSFATPAIRVILSSDVPSGHLVVLSKYRNSVIFHGTYQNEVVVIKYNSIQQFDSSSNTIYSNNGFNVYGNSSI</sequence>
<evidence type="ECO:0000313" key="2">
    <source>
        <dbReference type="EMBL" id="WMT07485.1"/>
    </source>
</evidence>
<dbReference type="EMBL" id="CP101873">
    <property type="protein sequence ID" value="WMT08117.1"/>
    <property type="molecule type" value="Genomic_DNA"/>
</dbReference>
<keyword evidence="1" id="KW-1133">Transmembrane helix</keyword>
<feature type="transmembrane region" description="Helical" evidence="1">
    <location>
        <begin position="261"/>
        <end position="282"/>
    </location>
</feature>
<feature type="transmembrane region" description="Helical" evidence="1">
    <location>
        <begin position="302"/>
        <end position="318"/>
    </location>
</feature>
<dbReference type="GeneID" id="39864581"/>
<feature type="transmembrane region" description="Helical" evidence="1">
    <location>
        <begin position="6"/>
        <end position="27"/>
    </location>
</feature>
<feature type="transmembrane region" description="Helical" evidence="1">
    <location>
        <begin position="236"/>
        <end position="254"/>
    </location>
</feature>
<dbReference type="EMBL" id="CP101873">
    <property type="protein sequence ID" value="WMT07485.1"/>
    <property type="molecule type" value="Genomic_DNA"/>
</dbReference>
<dbReference type="AlphaFoldDB" id="A0AAF0T0W6"/>
<feature type="transmembrane region" description="Helical" evidence="1">
    <location>
        <begin position="349"/>
        <end position="368"/>
    </location>
</feature>
<keyword evidence="1" id="KW-0472">Membrane</keyword>
<feature type="transmembrane region" description="Helical" evidence="1">
    <location>
        <begin position="173"/>
        <end position="190"/>
    </location>
</feature>
<evidence type="ECO:0000256" key="1">
    <source>
        <dbReference type="SAM" id="Phobius"/>
    </source>
</evidence>
<name>A0AAF0T0W6_9EURY</name>
<reference evidence="2 4" key="1">
    <citation type="submission" date="2022-07" db="EMBL/GenBank/DDBJ databases">
        <title>Two temperate virus in Haloterrigena jeotgali A29.</title>
        <authorList>
            <person name="Deng X."/>
        </authorList>
    </citation>
    <scope>NUCLEOTIDE SEQUENCE [LARGE SCALE GENOMIC DNA]</scope>
    <source>
        <strain evidence="2 4">A29</strain>
    </source>
</reference>
<proteinExistence type="predicted"/>
<feature type="transmembrane region" description="Helical" evidence="1">
    <location>
        <begin position="325"/>
        <end position="343"/>
    </location>
</feature>
<keyword evidence="4" id="KW-1185">Reference proteome</keyword>
<evidence type="ECO:0000313" key="3">
    <source>
        <dbReference type="EMBL" id="WMT08117.1"/>
    </source>
</evidence>
<evidence type="ECO:0000313" key="4">
    <source>
        <dbReference type="Proteomes" id="UP001224926"/>
    </source>
</evidence>
<dbReference type="RefSeq" id="WP_136396918.1">
    <property type="nucleotide sequence ID" value="NZ_CP101873.1"/>
</dbReference>